<sequence>MDPKLLIKMLQVTLTGGPAEGEKRGRHTEKFDFIRTKAGRCIKVVFTRTSEEDEWFDPEWIDPTSCRTSLNQLNEHYDTEIVNMQTGGAGDRTTDLLRSDTFPLRRGFVHDPGFKVLSASSERAEPLHHLSFLYVVRGAWRKIKTEEEGELIASRKPPPPPPPPPLRSLSPAAADGLITSQ</sequence>
<protein>
    <submittedName>
        <fullName evidence="2">Uncharacterized protein</fullName>
    </submittedName>
</protein>
<dbReference type="EMBL" id="CADEAL010000598">
    <property type="protein sequence ID" value="CAB1422610.1"/>
    <property type="molecule type" value="Genomic_DNA"/>
</dbReference>
<gene>
    <name evidence="2" type="ORF">PLEPLA_LOCUS10527</name>
</gene>
<reference evidence="2" key="1">
    <citation type="submission" date="2020-03" db="EMBL/GenBank/DDBJ databases">
        <authorList>
            <person name="Weist P."/>
        </authorList>
    </citation>
    <scope>NUCLEOTIDE SEQUENCE</scope>
</reference>
<dbReference type="Proteomes" id="UP001153269">
    <property type="component" value="Unassembled WGS sequence"/>
</dbReference>
<feature type="region of interest" description="Disordered" evidence="1">
    <location>
        <begin position="148"/>
        <end position="181"/>
    </location>
</feature>
<dbReference type="AlphaFoldDB" id="A0A9N7Y8V2"/>
<evidence type="ECO:0000256" key="1">
    <source>
        <dbReference type="SAM" id="MobiDB-lite"/>
    </source>
</evidence>
<feature type="compositionally biased region" description="Pro residues" evidence="1">
    <location>
        <begin position="156"/>
        <end position="166"/>
    </location>
</feature>
<keyword evidence="3" id="KW-1185">Reference proteome</keyword>
<proteinExistence type="predicted"/>
<comment type="caution">
    <text evidence="2">The sequence shown here is derived from an EMBL/GenBank/DDBJ whole genome shotgun (WGS) entry which is preliminary data.</text>
</comment>
<organism evidence="2 3">
    <name type="scientific">Pleuronectes platessa</name>
    <name type="common">European plaice</name>
    <dbReference type="NCBI Taxonomy" id="8262"/>
    <lineage>
        <taxon>Eukaryota</taxon>
        <taxon>Metazoa</taxon>
        <taxon>Chordata</taxon>
        <taxon>Craniata</taxon>
        <taxon>Vertebrata</taxon>
        <taxon>Euteleostomi</taxon>
        <taxon>Actinopterygii</taxon>
        <taxon>Neopterygii</taxon>
        <taxon>Teleostei</taxon>
        <taxon>Neoteleostei</taxon>
        <taxon>Acanthomorphata</taxon>
        <taxon>Carangaria</taxon>
        <taxon>Pleuronectiformes</taxon>
        <taxon>Pleuronectoidei</taxon>
        <taxon>Pleuronectidae</taxon>
        <taxon>Pleuronectes</taxon>
    </lineage>
</organism>
<evidence type="ECO:0000313" key="2">
    <source>
        <dbReference type="EMBL" id="CAB1422610.1"/>
    </source>
</evidence>
<name>A0A9N7Y8V2_PLEPL</name>
<accession>A0A9N7Y8V2</accession>
<evidence type="ECO:0000313" key="3">
    <source>
        <dbReference type="Proteomes" id="UP001153269"/>
    </source>
</evidence>